<dbReference type="EMBL" id="MPUK01000002">
    <property type="protein sequence ID" value="ONH69170.1"/>
    <property type="molecule type" value="Genomic_DNA"/>
</dbReference>
<evidence type="ECO:0000256" key="2">
    <source>
        <dbReference type="ARBA" id="ARBA00022552"/>
    </source>
</evidence>
<evidence type="ECO:0000313" key="4">
    <source>
        <dbReference type="EMBL" id="CDR46691.1"/>
    </source>
</evidence>
<dbReference type="Proteomes" id="UP000189513">
    <property type="component" value="Unassembled WGS sequence"/>
</dbReference>
<dbReference type="PANTHER" id="PTHR21250">
    <property type="entry name" value="PRE-RRNA-PROCESSING PROTEIN TSR2 HOMOLOG"/>
    <property type="match status" value="1"/>
</dbReference>
<sequence length="213" mass="24139">MSVVIDSTDFVEAPEGSNSLRFTDDKQQANFELGVSMVVHSWNALEIAVANQWGGAQSEEKRDWITAIVVDLFNGKAVDIELIEETILNAMADEFDVHVEDDSSLPIADKVIKVYRQCAEQDYTTVRQMFDAWQQKQNDRAQRAQQFAVNIQADPNNPDISDDDEDEDDEDEHHEHVPQLQDDDVEMGDAESQGPIIDDDGFELVQKKGKRRN</sequence>
<evidence type="ECO:0000313" key="5">
    <source>
        <dbReference type="EMBL" id="ONH69170.1"/>
    </source>
</evidence>
<dbReference type="InterPro" id="IPR019398">
    <property type="entry name" value="Pre-rRNA_process_TSR2"/>
</dbReference>
<comment type="similarity">
    <text evidence="1">Belongs to the TSR2 family.</text>
</comment>
<keyword evidence="6" id="KW-1185">Reference proteome</keyword>
<dbReference type="Pfam" id="PF10273">
    <property type="entry name" value="WGG"/>
    <property type="match status" value="1"/>
</dbReference>
<organism evidence="4">
    <name type="scientific">Cyberlindnera fabianii</name>
    <name type="common">Yeast</name>
    <name type="synonym">Hansenula fabianii</name>
    <dbReference type="NCBI Taxonomy" id="36022"/>
    <lineage>
        <taxon>Eukaryota</taxon>
        <taxon>Fungi</taxon>
        <taxon>Dikarya</taxon>
        <taxon>Ascomycota</taxon>
        <taxon>Saccharomycotina</taxon>
        <taxon>Saccharomycetes</taxon>
        <taxon>Phaffomycetales</taxon>
        <taxon>Phaffomycetaceae</taxon>
        <taxon>Cyberlindnera</taxon>
    </lineage>
</organism>
<dbReference type="OrthoDB" id="263560at2759"/>
<dbReference type="VEuPathDB" id="FungiDB:BON22_1078"/>
<gene>
    <name evidence="5" type="ORF">BON22_1078</name>
    <name evidence="4" type="ORF">CYFA0S_25e01002g</name>
</gene>
<dbReference type="AlphaFoldDB" id="A0A061B9T1"/>
<accession>A0A061B9T1</accession>
<dbReference type="GO" id="GO:0006364">
    <property type="term" value="P:rRNA processing"/>
    <property type="evidence" value="ECO:0007669"/>
    <property type="project" value="UniProtKB-KW"/>
</dbReference>
<dbReference type="EMBL" id="LK052910">
    <property type="protein sequence ID" value="CDR46691.1"/>
    <property type="molecule type" value="Genomic_DNA"/>
</dbReference>
<reference evidence="5" key="3">
    <citation type="submission" date="2017-01" db="EMBL/GenBank/DDBJ databases">
        <authorList>
            <person name="Mah S.A."/>
            <person name="Swanson W.J."/>
            <person name="Moy G.W."/>
            <person name="Vacquier V.D."/>
        </authorList>
    </citation>
    <scope>NUCLEOTIDE SEQUENCE [LARGE SCALE GENOMIC DNA]</scope>
    <source>
        <strain evidence="5">65</strain>
    </source>
</reference>
<evidence type="ECO:0000313" key="6">
    <source>
        <dbReference type="Proteomes" id="UP000189513"/>
    </source>
</evidence>
<proteinExistence type="inferred from homology"/>
<dbReference type="STRING" id="36022.A0A061B9T1"/>
<protein>
    <submittedName>
        <fullName evidence="4">CYFA0S25e01002g1_1</fullName>
    </submittedName>
    <submittedName>
        <fullName evidence="5">Pre-rRNA-processing protein TSR2</fullName>
    </submittedName>
</protein>
<feature type="compositionally biased region" description="Polar residues" evidence="3">
    <location>
        <begin position="149"/>
        <end position="159"/>
    </location>
</feature>
<feature type="compositionally biased region" description="Acidic residues" evidence="3">
    <location>
        <begin position="160"/>
        <end position="172"/>
    </location>
</feature>
<keyword evidence="2" id="KW-0698">rRNA processing</keyword>
<reference evidence="4" key="1">
    <citation type="journal article" date="2014" name="Genome Announc.">
        <title>Genome sequence of the yeast Cyberlindnera fabianii (Hansenula fabianii).</title>
        <authorList>
            <person name="Freel K.C."/>
            <person name="Sarilar V."/>
            <person name="Neuveglise C."/>
            <person name="Devillers H."/>
            <person name="Friedrich A."/>
            <person name="Schacherer J."/>
        </authorList>
    </citation>
    <scope>NUCLEOTIDE SEQUENCE</scope>
    <source>
        <strain evidence="4">YJS4271</strain>
    </source>
</reference>
<feature type="region of interest" description="Disordered" evidence="3">
    <location>
        <begin position="149"/>
        <end position="213"/>
    </location>
</feature>
<name>A0A061B9T1_CYBFA</name>
<evidence type="ECO:0000256" key="1">
    <source>
        <dbReference type="ARBA" id="ARBA00006524"/>
    </source>
</evidence>
<reference evidence="6" key="2">
    <citation type="journal article" date="2017" name="Genome Announc.">
        <title>Genome sequences of Cyberlindnera fabianii 65, Pichia kudriavzevii 129, and Saccharomyces cerevisiae 131 isolated from fermented masau fruits in Zimbabwe.</title>
        <authorList>
            <person name="van Rijswijck I.M.H."/>
            <person name="Derks M.F.L."/>
            <person name="Abee T."/>
            <person name="de Ridder D."/>
            <person name="Smid E.J."/>
        </authorList>
    </citation>
    <scope>NUCLEOTIDE SEQUENCE [LARGE SCALE GENOMIC DNA]</scope>
    <source>
        <strain evidence="6">65</strain>
    </source>
</reference>
<evidence type="ECO:0000256" key="3">
    <source>
        <dbReference type="SAM" id="MobiDB-lite"/>
    </source>
</evidence>
<dbReference type="OMA" id="QSNWGGP"/>